<dbReference type="AlphaFoldDB" id="A0A8S9HWU9"/>
<reference evidence="1" key="1">
    <citation type="submission" date="2019-12" db="EMBL/GenBank/DDBJ databases">
        <title>Genome sequencing and annotation of Brassica cretica.</title>
        <authorList>
            <person name="Studholme D.J."/>
            <person name="Sarris P.F."/>
        </authorList>
    </citation>
    <scope>NUCLEOTIDE SEQUENCE</scope>
    <source>
        <strain evidence="1">PFS-102/07</strain>
        <tissue evidence="1">Leaf</tissue>
    </source>
</reference>
<sequence length="99" mass="10802">MRSSSSVFDSGEWRFFQPRAAGFGGSPLFSVGCDTTGGEKKEVKLRKAIAGRGDGVEGVCVRNRLEIVKQSNYDWRLISGAPVMTSSIIVGEMKRMRNG</sequence>
<accession>A0A8S9HWU9</accession>
<dbReference type="EMBL" id="QGKY02001250">
    <property type="protein sequence ID" value="KAF2562755.1"/>
    <property type="molecule type" value="Genomic_DNA"/>
</dbReference>
<evidence type="ECO:0000313" key="1">
    <source>
        <dbReference type="EMBL" id="KAF2562755.1"/>
    </source>
</evidence>
<protein>
    <submittedName>
        <fullName evidence="1">Uncharacterized protein</fullName>
    </submittedName>
</protein>
<dbReference type="PROSITE" id="PS51257">
    <property type="entry name" value="PROKAR_LIPOPROTEIN"/>
    <property type="match status" value="1"/>
</dbReference>
<proteinExistence type="predicted"/>
<comment type="caution">
    <text evidence="1">The sequence shown here is derived from an EMBL/GenBank/DDBJ whole genome shotgun (WGS) entry which is preliminary data.</text>
</comment>
<gene>
    <name evidence="1" type="ORF">F2Q70_00015853</name>
</gene>
<organism evidence="1">
    <name type="scientific">Brassica cretica</name>
    <name type="common">Mustard</name>
    <dbReference type="NCBI Taxonomy" id="69181"/>
    <lineage>
        <taxon>Eukaryota</taxon>
        <taxon>Viridiplantae</taxon>
        <taxon>Streptophyta</taxon>
        <taxon>Embryophyta</taxon>
        <taxon>Tracheophyta</taxon>
        <taxon>Spermatophyta</taxon>
        <taxon>Magnoliopsida</taxon>
        <taxon>eudicotyledons</taxon>
        <taxon>Gunneridae</taxon>
        <taxon>Pentapetalae</taxon>
        <taxon>rosids</taxon>
        <taxon>malvids</taxon>
        <taxon>Brassicales</taxon>
        <taxon>Brassicaceae</taxon>
        <taxon>Brassiceae</taxon>
        <taxon>Brassica</taxon>
    </lineage>
</organism>
<name>A0A8S9HWU9_BRACR</name>